<keyword evidence="2 5" id="KW-0812">Transmembrane</keyword>
<feature type="transmembrane region" description="Helical" evidence="5">
    <location>
        <begin position="406"/>
        <end position="425"/>
    </location>
</feature>
<feature type="transmembrane region" description="Helical" evidence="5">
    <location>
        <begin position="141"/>
        <end position="160"/>
    </location>
</feature>
<feature type="transmembrane region" description="Helical" evidence="5">
    <location>
        <begin position="343"/>
        <end position="364"/>
    </location>
</feature>
<dbReference type="InterPro" id="IPR036259">
    <property type="entry name" value="MFS_trans_sf"/>
</dbReference>
<accession>A0A0N5AXE1</accession>
<dbReference type="PROSITE" id="PS50850">
    <property type="entry name" value="MFS"/>
    <property type="match status" value="1"/>
</dbReference>
<evidence type="ECO:0000256" key="4">
    <source>
        <dbReference type="ARBA" id="ARBA00023136"/>
    </source>
</evidence>
<dbReference type="InterPro" id="IPR005828">
    <property type="entry name" value="MFS_sugar_transport-like"/>
</dbReference>
<comment type="subcellular location">
    <subcellularLocation>
        <location evidence="1">Membrane</location>
        <topology evidence="1">Multi-pass membrane protein</topology>
    </subcellularLocation>
</comment>
<dbReference type="SUPFAM" id="SSF103473">
    <property type="entry name" value="MFS general substrate transporter"/>
    <property type="match status" value="1"/>
</dbReference>
<dbReference type="STRING" id="451379.A0A0N5AXE1"/>
<evidence type="ECO:0000256" key="5">
    <source>
        <dbReference type="SAM" id="Phobius"/>
    </source>
</evidence>
<dbReference type="AlphaFoldDB" id="A0A0N5AXE1"/>
<protein>
    <submittedName>
        <fullName evidence="8">MFS domain-containing protein</fullName>
    </submittedName>
</protein>
<feature type="domain" description="Major facilitator superfamily (MFS) profile" evidence="6">
    <location>
        <begin position="34"/>
        <end position="494"/>
    </location>
</feature>
<dbReference type="GO" id="GO:0016020">
    <property type="term" value="C:membrane"/>
    <property type="evidence" value="ECO:0007669"/>
    <property type="project" value="UniProtKB-SubCell"/>
</dbReference>
<dbReference type="Proteomes" id="UP000046393">
    <property type="component" value="Unplaced"/>
</dbReference>
<dbReference type="Pfam" id="PF00083">
    <property type="entry name" value="Sugar_tr"/>
    <property type="match status" value="1"/>
</dbReference>
<organism evidence="7 8">
    <name type="scientific">Syphacia muris</name>
    <dbReference type="NCBI Taxonomy" id="451379"/>
    <lineage>
        <taxon>Eukaryota</taxon>
        <taxon>Metazoa</taxon>
        <taxon>Ecdysozoa</taxon>
        <taxon>Nematoda</taxon>
        <taxon>Chromadorea</taxon>
        <taxon>Rhabditida</taxon>
        <taxon>Spirurina</taxon>
        <taxon>Oxyuridomorpha</taxon>
        <taxon>Oxyuroidea</taxon>
        <taxon>Oxyuridae</taxon>
        <taxon>Syphacia</taxon>
    </lineage>
</organism>
<reference evidence="8" key="1">
    <citation type="submission" date="2017-02" db="UniProtKB">
        <authorList>
            <consortium name="WormBaseParasite"/>
        </authorList>
    </citation>
    <scope>IDENTIFICATION</scope>
</reference>
<evidence type="ECO:0000259" key="6">
    <source>
        <dbReference type="PROSITE" id="PS50850"/>
    </source>
</evidence>
<feature type="transmembrane region" description="Helical" evidence="5">
    <location>
        <begin position="228"/>
        <end position="247"/>
    </location>
</feature>
<feature type="transmembrane region" description="Helical" evidence="5">
    <location>
        <begin position="201"/>
        <end position="222"/>
    </location>
</feature>
<dbReference type="Gene3D" id="1.20.1250.20">
    <property type="entry name" value="MFS general substrate transporter like domains"/>
    <property type="match status" value="1"/>
</dbReference>
<dbReference type="WBParaSite" id="SMUV_0000961701-mRNA-1">
    <property type="protein sequence ID" value="SMUV_0000961701-mRNA-1"/>
    <property type="gene ID" value="SMUV_0000961701"/>
</dbReference>
<feature type="transmembrane region" description="Helical" evidence="5">
    <location>
        <begin position="314"/>
        <end position="337"/>
    </location>
</feature>
<evidence type="ECO:0000313" key="8">
    <source>
        <dbReference type="WBParaSite" id="SMUV_0000961701-mRNA-1"/>
    </source>
</evidence>
<feature type="transmembrane region" description="Helical" evidence="5">
    <location>
        <begin position="469"/>
        <end position="490"/>
    </location>
</feature>
<evidence type="ECO:0000256" key="1">
    <source>
        <dbReference type="ARBA" id="ARBA00004141"/>
    </source>
</evidence>
<proteinExistence type="predicted"/>
<sequence>MSVNTPSVTFDDLFARIKKYGAYQLFFFVTIQYLCLSQAAHFIANFYSLGGVAPNYICNDPDYRFNYSSKFVKSNSRFVCEQINACKNLTTENAWYSIYEEYKLVCSPEHVRSTIASLLPLGVIVSYLTAGYLTDRFGRKWLMVLGILTETVFGFAQALLTPSWGYYIVFIVINALISPTSLFTGAAYSLIMESVNSEYRLIQGCAFQFCLGYMFAGFLAYITQNWRIHLIVSNAFAIPGIIMALFIQESPRFLAQRKRYNEAAEVMMKISRFNRCKTTFTAEEIKATQSEDTNKPQKKCTALDLFRSRKLSKYAFSQILTGIGMNIVGSILLYNIQDLSGNPLLNVVLLGAVRIWAPFLAIFLENGVKNFGRRTLLIFSQGLVSLCFAAMMMISLANAWEKYHRIATICALVGYGTEVGLVWFAYKLYTTELFPTVIRTTALSVFSTTSLIGSVLSPQLVYLTKFWHAAPYFGASLITLLATIFALLLLPETKGIPLPDTLLEAEETDRYKMKLKLREASSKGAQPLLKNTEKI</sequence>
<feature type="transmembrane region" description="Helical" evidence="5">
    <location>
        <begin position="25"/>
        <end position="44"/>
    </location>
</feature>
<feature type="transmembrane region" description="Helical" evidence="5">
    <location>
        <begin position="376"/>
        <end position="400"/>
    </location>
</feature>
<dbReference type="PANTHER" id="PTHR24064">
    <property type="entry name" value="SOLUTE CARRIER FAMILY 22 MEMBER"/>
    <property type="match status" value="1"/>
</dbReference>
<evidence type="ECO:0000256" key="3">
    <source>
        <dbReference type="ARBA" id="ARBA00022989"/>
    </source>
</evidence>
<feature type="transmembrane region" description="Helical" evidence="5">
    <location>
        <begin position="166"/>
        <end position="189"/>
    </location>
</feature>
<keyword evidence="3 5" id="KW-1133">Transmembrane helix</keyword>
<evidence type="ECO:0000256" key="2">
    <source>
        <dbReference type="ARBA" id="ARBA00022692"/>
    </source>
</evidence>
<keyword evidence="7" id="KW-1185">Reference proteome</keyword>
<feature type="transmembrane region" description="Helical" evidence="5">
    <location>
        <begin position="437"/>
        <end position="457"/>
    </location>
</feature>
<name>A0A0N5AXE1_9BILA</name>
<feature type="transmembrane region" description="Helical" evidence="5">
    <location>
        <begin position="115"/>
        <end position="134"/>
    </location>
</feature>
<dbReference type="GO" id="GO:0022857">
    <property type="term" value="F:transmembrane transporter activity"/>
    <property type="evidence" value="ECO:0007669"/>
    <property type="project" value="InterPro"/>
</dbReference>
<keyword evidence="4 5" id="KW-0472">Membrane</keyword>
<dbReference type="InterPro" id="IPR020846">
    <property type="entry name" value="MFS_dom"/>
</dbReference>
<evidence type="ECO:0000313" key="7">
    <source>
        <dbReference type="Proteomes" id="UP000046393"/>
    </source>
</evidence>